<dbReference type="Proteomes" id="UP000499080">
    <property type="component" value="Unassembled WGS sequence"/>
</dbReference>
<evidence type="ECO:0008006" key="4">
    <source>
        <dbReference type="Google" id="ProtNLM"/>
    </source>
</evidence>
<organism evidence="2 3">
    <name type="scientific">Araneus ventricosus</name>
    <name type="common">Orbweaver spider</name>
    <name type="synonym">Epeira ventricosa</name>
    <dbReference type="NCBI Taxonomy" id="182803"/>
    <lineage>
        <taxon>Eukaryota</taxon>
        <taxon>Metazoa</taxon>
        <taxon>Ecdysozoa</taxon>
        <taxon>Arthropoda</taxon>
        <taxon>Chelicerata</taxon>
        <taxon>Arachnida</taxon>
        <taxon>Araneae</taxon>
        <taxon>Araneomorphae</taxon>
        <taxon>Entelegynae</taxon>
        <taxon>Araneoidea</taxon>
        <taxon>Araneidae</taxon>
        <taxon>Araneus</taxon>
    </lineage>
</organism>
<keyword evidence="3" id="KW-1185">Reference proteome</keyword>
<reference evidence="2 3" key="1">
    <citation type="journal article" date="2019" name="Sci. Rep.">
        <title>Orb-weaving spider Araneus ventricosus genome elucidates the spidroin gene catalogue.</title>
        <authorList>
            <person name="Kono N."/>
            <person name="Nakamura H."/>
            <person name="Ohtoshi R."/>
            <person name="Moran D.A.P."/>
            <person name="Shinohara A."/>
            <person name="Yoshida Y."/>
            <person name="Fujiwara M."/>
            <person name="Mori M."/>
            <person name="Tomita M."/>
            <person name="Arakawa K."/>
        </authorList>
    </citation>
    <scope>NUCLEOTIDE SEQUENCE [LARGE SCALE GENOMIC DNA]</scope>
</reference>
<gene>
    <name evidence="2" type="ORF">AVEN_56795_1</name>
</gene>
<proteinExistence type="predicted"/>
<feature type="compositionally biased region" description="Low complexity" evidence="1">
    <location>
        <begin position="102"/>
        <end position="117"/>
    </location>
</feature>
<evidence type="ECO:0000313" key="3">
    <source>
        <dbReference type="Proteomes" id="UP000499080"/>
    </source>
</evidence>
<protein>
    <recommendedName>
        <fullName evidence="4">Pre-C2HC domain-containing protein</fullName>
    </recommendedName>
</protein>
<sequence length="266" mass="30291">MHKISPKIDHSDSASDSSIQSHSIEDKPKKRNKNRTPPNFRQASKKHKNRDTDPKLNNDNNLKLANKFSPIAPDDVEPDMEMSNEDEEYENAYPPLLNQGNQAPSDSQATQQASSSHAPKKKTYIPPIIVDKPSNTTELLKKFNELSDAEVEARTISADRLKLFPPYAASHREIRKNIKENSLKSHTFEPEDQKQLKVVIPADYPVEDILDELKCYQIKPINCHLLSIEVTTGTTPSFWSLYQRLATVKISSVLKSWDTYVYHLNP</sequence>
<feature type="compositionally biased region" description="Basic and acidic residues" evidence="1">
    <location>
        <begin position="1"/>
        <end position="13"/>
    </location>
</feature>
<evidence type="ECO:0000313" key="2">
    <source>
        <dbReference type="EMBL" id="GBM62167.1"/>
    </source>
</evidence>
<dbReference type="AlphaFoldDB" id="A0A4Y2H942"/>
<feature type="compositionally biased region" description="Low complexity" evidence="1">
    <location>
        <begin position="57"/>
        <end position="67"/>
    </location>
</feature>
<dbReference type="EMBL" id="BGPR01001803">
    <property type="protein sequence ID" value="GBM62167.1"/>
    <property type="molecule type" value="Genomic_DNA"/>
</dbReference>
<comment type="caution">
    <text evidence="2">The sequence shown here is derived from an EMBL/GenBank/DDBJ whole genome shotgun (WGS) entry which is preliminary data.</text>
</comment>
<name>A0A4Y2H942_ARAVE</name>
<evidence type="ECO:0000256" key="1">
    <source>
        <dbReference type="SAM" id="MobiDB-lite"/>
    </source>
</evidence>
<feature type="region of interest" description="Disordered" evidence="1">
    <location>
        <begin position="1"/>
        <end position="123"/>
    </location>
</feature>
<accession>A0A4Y2H942</accession>
<feature type="compositionally biased region" description="Acidic residues" evidence="1">
    <location>
        <begin position="74"/>
        <end position="90"/>
    </location>
</feature>